<feature type="domain" description="Phage capsid-like C-terminal" evidence="4">
    <location>
        <begin position="115"/>
        <end position="367"/>
    </location>
</feature>
<keyword evidence="2" id="KW-0946">Virion</keyword>
<dbReference type="NCBIfam" id="TIGR01554">
    <property type="entry name" value="major_cap_HK97"/>
    <property type="match status" value="1"/>
</dbReference>
<evidence type="ECO:0000256" key="2">
    <source>
        <dbReference type="ARBA" id="ARBA00022844"/>
    </source>
</evidence>
<dbReference type="Gene3D" id="3.30.2400.10">
    <property type="entry name" value="Major capsid protein gp5"/>
    <property type="match status" value="1"/>
</dbReference>
<feature type="non-terminal residue" evidence="5">
    <location>
        <position position="1"/>
    </location>
</feature>
<reference evidence="5" key="1">
    <citation type="journal article" date="2015" name="Nature">
        <title>Complex archaea that bridge the gap between prokaryotes and eukaryotes.</title>
        <authorList>
            <person name="Spang A."/>
            <person name="Saw J.H."/>
            <person name="Jorgensen S.L."/>
            <person name="Zaremba-Niedzwiedzka K."/>
            <person name="Martijn J."/>
            <person name="Lind A.E."/>
            <person name="van Eijk R."/>
            <person name="Schleper C."/>
            <person name="Guy L."/>
            <person name="Ettema T.J."/>
        </authorList>
    </citation>
    <scope>NUCLEOTIDE SEQUENCE</scope>
</reference>
<dbReference type="Pfam" id="PF05065">
    <property type="entry name" value="Phage_capsid"/>
    <property type="match status" value="1"/>
</dbReference>
<comment type="caution">
    <text evidence="5">The sequence shown here is derived from an EMBL/GenBank/DDBJ whole genome shotgun (WGS) entry which is preliminary data.</text>
</comment>
<evidence type="ECO:0000256" key="1">
    <source>
        <dbReference type="ARBA" id="ARBA00004328"/>
    </source>
</evidence>
<dbReference type="EMBL" id="LAZR01010153">
    <property type="protein sequence ID" value="KKM68522.1"/>
    <property type="molecule type" value="Genomic_DNA"/>
</dbReference>
<dbReference type="InterPro" id="IPR054612">
    <property type="entry name" value="Phage_capsid-like_C"/>
</dbReference>
<dbReference type="AlphaFoldDB" id="A0A0F9MHD0"/>
<evidence type="ECO:0000313" key="5">
    <source>
        <dbReference type="EMBL" id="KKM68522.1"/>
    </source>
</evidence>
<evidence type="ECO:0000256" key="3">
    <source>
        <dbReference type="SAM" id="Coils"/>
    </source>
</evidence>
<comment type="subcellular location">
    <subcellularLocation>
        <location evidence="1">Virion</location>
    </subcellularLocation>
</comment>
<gene>
    <name evidence="5" type="ORF">LCGC14_1459980</name>
</gene>
<dbReference type="InterPro" id="IPR024455">
    <property type="entry name" value="Phage_capsid"/>
</dbReference>
<organism evidence="5">
    <name type="scientific">marine sediment metagenome</name>
    <dbReference type="NCBI Taxonomy" id="412755"/>
    <lineage>
        <taxon>unclassified sequences</taxon>
        <taxon>metagenomes</taxon>
        <taxon>ecological metagenomes</taxon>
    </lineage>
</organism>
<evidence type="ECO:0000259" key="4">
    <source>
        <dbReference type="Pfam" id="PF05065"/>
    </source>
</evidence>
<keyword evidence="3" id="KW-0175">Coiled coil</keyword>
<name>A0A0F9MHD0_9ZZZZ</name>
<dbReference type="SUPFAM" id="SSF56563">
    <property type="entry name" value="Major capsid protein gp5"/>
    <property type="match status" value="1"/>
</dbReference>
<feature type="coiled-coil region" evidence="3">
    <location>
        <begin position="8"/>
        <end position="36"/>
    </location>
</feature>
<dbReference type="GO" id="GO:0044423">
    <property type="term" value="C:virion component"/>
    <property type="evidence" value="ECO:0007669"/>
    <property type="project" value="UniProtKB-KW"/>
</dbReference>
<sequence length="376" mass="41694">IGENEMDKKELQAAVAQALEDKAIAEEQAVEEKKALRVSVIDELKSDPQYRAIFNIQKETVGTEELTANEQETHEYIWNLRTGNAQKSQEIEYQQQNDGSFRVLEETEAAEGLAFVPQELDTQVQEMRDEQSLVTKLGILRRKSNRLIYNFIREDSGMGALAAIAEEGAYVANEPAFALLPATVGKYGSMITATEELLEDQNIFQSWFVNAVARKWALAENLHLFTVLKAGGTTGTSSATFTQPEIDAYAFDITEPWKDGAHLVMEAATMATIRGLLVATPRAYGDFPNFGGREYPSFMGFQTHLNSNWETVGGGATTVTMSLVNPQAVGWVERQGIKIFVDPYGDSANGRVRFFPRVRFACVNTQALGVVHYLDA</sequence>
<protein>
    <recommendedName>
        <fullName evidence="4">Phage capsid-like C-terminal domain-containing protein</fullName>
    </recommendedName>
</protein>
<accession>A0A0F9MHD0</accession>
<proteinExistence type="predicted"/>